<organism evidence="2 3">
    <name type="scientific">Comamonas suwonensis</name>
    <dbReference type="NCBI Taxonomy" id="2606214"/>
    <lineage>
        <taxon>Bacteria</taxon>
        <taxon>Pseudomonadati</taxon>
        <taxon>Pseudomonadota</taxon>
        <taxon>Betaproteobacteria</taxon>
        <taxon>Burkholderiales</taxon>
        <taxon>Comamonadaceae</taxon>
        <taxon>Comamonas</taxon>
    </lineage>
</organism>
<dbReference type="Proteomes" id="UP000530032">
    <property type="component" value="Unassembled WGS sequence"/>
</dbReference>
<sequence length="193" mass="21198">MSKRSEKEARNNDNLVSQFFPVLAVTALLSYFQYRKLKKQYLANPQAKRIDDLMAHTPILIVATFGILLVLAGVYSLAMWTFKGHAGYAPVVAVAAYAGWLVTKRLLNAQSACLLGVVVDYQAGTLTFPTLHPALTTVALAQVAQMTREDGNKLHIAGEFGSNTLTFSNKRLRDECIYLLKSGTAAKMPAEME</sequence>
<keyword evidence="1" id="KW-0472">Membrane</keyword>
<dbReference type="AlphaFoldDB" id="A0A843B2V4"/>
<comment type="caution">
    <text evidence="2">The sequence shown here is derived from an EMBL/GenBank/DDBJ whole genome shotgun (WGS) entry which is preliminary data.</text>
</comment>
<protein>
    <submittedName>
        <fullName evidence="2">Uncharacterized protein</fullName>
    </submittedName>
</protein>
<feature type="transmembrane region" description="Helical" evidence="1">
    <location>
        <begin position="84"/>
        <end position="102"/>
    </location>
</feature>
<keyword evidence="3" id="KW-1185">Reference proteome</keyword>
<evidence type="ECO:0000313" key="3">
    <source>
        <dbReference type="Proteomes" id="UP000530032"/>
    </source>
</evidence>
<feature type="transmembrane region" description="Helical" evidence="1">
    <location>
        <begin position="53"/>
        <end position="78"/>
    </location>
</feature>
<proteinExistence type="predicted"/>
<reference evidence="2" key="1">
    <citation type="submission" date="2020-12" db="EMBL/GenBank/DDBJ databases">
        <title>Comamonas sp. nov., isolated from stream water.</title>
        <authorList>
            <person name="Park K.-H."/>
        </authorList>
    </citation>
    <scope>NUCLEOTIDE SEQUENCE</scope>
    <source>
        <strain evidence="2">EJ-4</strain>
    </source>
</reference>
<keyword evidence="1" id="KW-0812">Transmembrane</keyword>
<accession>A0A843B2V4</accession>
<gene>
    <name evidence="2" type="ORF">HF327_014830</name>
</gene>
<keyword evidence="1" id="KW-1133">Transmembrane helix</keyword>
<feature type="transmembrane region" description="Helical" evidence="1">
    <location>
        <begin position="15"/>
        <end position="32"/>
    </location>
</feature>
<evidence type="ECO:0000313" key="2">
    <source>
        <dbReference type="EMBL" id="MBI1625776.1"/>
    </source>
</evidence>
<evidence type="ECO:0000256" key="1">
    <source>
        <dbReference type="SAM" id="Phobius"/>
    </source>
</evidence>
<name>A0A843B2V4_9BURK</name>
<dbReference type="EMBL" id="JABBCQ020000013">
    <property type="protein sequence ID" value="MBI1625776.1"/>
    <property type="molecule type" value="Genomic_DNA"/>
</dbReference>
<dbReference type="RefSeq" id="WP_198460907.1">
    <property type="nucleotide sequence ID" value="NZ_JABBCQ020000013.1"/>
</dbReference>